<dbReference type="OrthoDB" id="15270at2759"/>
<feature type="transmembrane region" description="Helical" evidence="5">
    <location>
        <begin position="477"/>
        <end position="499"/>
    </location>
</feature>
<accession>A0A1D3S1B7</accession>
<protein>
    <submittedName>
        <fullName evidence="6">GPI-anchored wall transfer protein 1, putative</fullName>
    </submittedName>
</protein>
<evidence type="ECO:0000313" key="6">
    <source>
        <dbReference type="EMBL" id="SCN62265.1"/>
    </source>
</evidence>
<evidence type="ECO:0000256" key="4">
    <source>
        <dbReference type="ARBA" id="ARBA00023136"/>
    </source>
</evidence>
<evidence type="ECO:0000256" key="3">
    <source>
        <dbReference type="ARBA" id="ARBA00022989"/>
    </source>
</evidence>
<keyword evidence="3 5" id="KW-1133">Transmembrane helix</keyword>
<dbReference type="Proteomes" id="UP000195879">
    <property type="component" value="Chromosome 12"/>
</dbReference>
<feature type="transmembrane region" description="Helical" evidence="5">
    <location>
        <begin position="176"/>
        <end position="198"/>
    </location>
</feature>
<feature type="transmembrane region" description="Helical" evidence="5">
    <location>
        <begin position="646"/>
        <end position="667"/>
    </location>
</feature>
<evidence type="ECO:0000256" key="5">
    <source>
        <dbReference type="SAM" id="Phobius"/>
    </source>
</evidence>
<feature type="transmembrane region" description="Helical" evidence="5">
    <location>
        <begin position="230"/>
        <end position="247"/>
    </location>
</feature>
<dbReference type="AlphaFoldDB" id="A0A1D3S1B7"/>
<feature type="transmembrane region" description="Helical" evidence="5">
    <location>
        <begin position="289"/>
        <end position="308"/>
    </location>
</feature>
<feature type="transmembrane region" description="Helical" evidence="5">
    <location>
        <begin position="314"/>
        <end position="337"/>
    </location>
</feature>
<dbReference type="GO" id="GO:0016020">
    <property type="term" value="C:membrane"/>
    <property type="evidence" value="ECO:0007669"/>
    <property type="project" value="UniProtKB-SubCell"/>
</dbReference>
<feature type="transmembrane region" description="Helical" evidence="5">
    <location>
        <begin position="622"/>
        <end position="640"/>
    </location>
</feature>
<evidence type="ECO:0000313" key="7">
    <source>
        <dbReference type="Proteomes" id="UP000195879"/>
    </source>
</evidence>
<name>A0A1D3S1B7_PLACE</name>
<dbReference type="EMBL" id="LT608206">
    <property type="protein sequence ID" value="SCN62265.1"/>
    <property type="molecule type" value="Genomic_DNA"/>
</dbReference>
<dbReference type="InterPro" id="IPR009447">
    <property type="entry name" value="PIGW/GWT1"/>
</dbReference>
<sequence length="675" mass="80869">MNKVNLISYLFICPLNVTHILDSIFYMHEINKNVNSNNDLFTYDNNSIHNGGKSLYHDKQLHEVSELFFQLSQKYKPYFEDEEQDKLNIVEKKKKKNNDDIYKFKDINIHEEEIYFLYENVKTKEVKKIQINKTNKVNNYLNLLKNDNCIYKLNTIEYKKIKNIIDHSNDIVVNTYYIYLLLLFFSLCIYIEKSLFIIFPMLRKWEIIMTLFIILVPSIIYLFFYFYFTITNVISLYIFCYLLFYAYTHKWKNNNKLNADDKTSTSESDFVENKKNSDHSYNCLIHTRLINMCITYLCIFAVDFFYFPKHFKKSAYYGNTLMDLGIGACITTSAYCYKKKNTQMDMNSGKKECDNNIKNDKAVKYTEKDDGILKIIMKYFILFIFGVGRFFAITIFNYNYSITEYGIHWNFYMTLFFLLIITDIIFNILKNKKNRIFIFSCISICIYELFIHIFDIHSYILFKGERKTFFEANKEGIFNLIGSINLYTFSYSFWNLFIINHSEERLKNNATNCELSKKNNQNLCEKSVFNNSIYNNLRFIKDKYYNIYLNIKIFFFAFLFYIFHSILNKYGKYSVRVLCNANYIFIMTSISLFMAGLSYFIEQIITEKININILNKINYNTLLVFLFCNITLGLFNILFHSLLYPLILSLFILILYSLFFLIFAKFLPVYSRRKS</sequence>
<dbReference type="GO" id="GO:0032216">
    <property type="term" value="F:glucosaminyl-phosphatidylinositol O-acyltransferase activity"/>
    <property type="evidence" value="ECO:0007669"/>
    <property type="project" value="TreeGrafter"/>
</dbReference>
<dbReference type="PANTHER" id="PTHR20661:SF0">
    <property type="entry name" value="PHOSPHATIDYLINOSITOL-GLYCAN BIOSYNTHESIS CLASS W PROTEIN"/>
    <property type="match status" value="1"/>
</dbReference>
<evidence type="ECO:0000256" key="1">
    <source>
        <dbReference type="ARBA" id="ARBA00004141"/>
    </source>
</evidence>
<dbReference type="GO" id="GO:0006506">
    <property type="term" value="P:GPI anchor biosynthetic process"/>
    <property type="evidence" value="ECO:0007669"/>
    <property type="project" value="InterPro"/>
</dbReference>
<feature type="transmembrane region" description="Helical" evidence="5">
    <location>
        <begin position="379"/>
        <end position="398"/>
    </location>
</feature>
<dbReference type="Pfam" id="PF06423">
    <property type="entry name" value="GWT1"/>
    <property type="match status" value="1"/>
</dbReference>
<organism evidence="6 7">
    <name type="scientific">Plasmodium chabaudi adami</name>
    <dbReference type="NCBI Taxonomy" id="5826"/>
    <lineage>
        <taxon>Eukaryota</taxon>
        <taxon>Sar</taxon>
        <taxon>Alveolata</taxon>
        <taxon>Apicomplexa</taxon>
        <taxon>Aconoidasida</taxon>
        <taxon>Haemosporida</taxon>
        <taxon>Plasmodiidae</taxon>
        <taxon>Plasmodium</taxon>
        <taxon>Plasmodium (Vinckeia)</taxon>
    </lineage>
</organism>
<dbReference type="GO" id="GO:0072659">
    <property type="term" value="P:protein localization to plasma membrane"/>
    <property type="evidence" value="ECO:0007669"/>
    <property type="project" value="TreeGrafter"/>
</dbReference>
<dbReference type="PANTHER" id="PTHR20661">
    <property type="entry name" value="PHOSPHATIDYLINOSITOL-GLYCAN BIOSYNTHESIS CLASS W PROTEIN"/>
    <property type="match status" value="1"/>
</dbReference>
<feature type="transmembrane region" description="Helical" evidence="5">
    <location>
        <begin position="410"/>
        <end position="429"/>
    </location>
</feature>
<comment type="subcellular location">
    <subcellularLocation>
        <location evidence="1">Membrane</location>
        <topology evidence="1">Multi-pass membrane protein</topology>
    </subcellularLocation>
</comment>
<keyword evidence="4 5" id="KW-0472">Membrane</keyword>
<feature type="transmembrane region" description="Helical" evidence="5">
    <location>
        <begin position="205"/>
        <end position="224"/>
    </location>
</feature>
<feature type="transmembrane region" description="Helical" evidence="5">
    <location>
        <begin position="544"/>
        <end position="563"/>
    </location>
</feature>
<keyword evidence="2 5" id="KW-0812">Transmembrane</keyword>
<feature type="transmembrane region" description="Helical" evidence="5">
    <location>
        <begin position="583"/>
        <end position="601"/>
    </location>
</feature>
<evidence type="ECO:0000256" key="2">
    <source>
        <dbReference type="ARBA" id="ARBA00022692"/>
    </source>
</evidence>
<feature type="transmembrane region" description="Helical" evidence="5">
    <location>
        <begin position="436"/>
        <end position="457"/>
    </location>
</feature>
<proteinExistence type="predicted"/>
<dbReference type="GO" id="GO:0005783">
    <property type="term" value="C:endoplasmic reticulum"/>
    <property type="evidence" value="ECO:0007669"/>
    <property type="project" value="TreeGrafter"/>
</dbReference>
<reference evidence="6 7" key="1">
    <citation type="submission" date="2016-08" db="EMBL/GenBank/DDBJ databases">
        <authorList>
            <consortium name="Pathogen Informatics"/>
        </authorList>
    </citation>
    <scope>NUCLEOTIDE SEQUENCE [LARGE SCALE GENOMIC DNA]</scope>
    <source>
        <strain evidence="6 7">DK</strain>
    </source>
</reference>
<gene>
    <name evidence="6" type="primary">GWT1</name>
    <name evidence="6" type="ORF">PCHDK_000339200</name>
</gene>